<keyword evidence="3 6" id="KW-0698">rRNA processing</keyword>
<dbReference type="GeneID" id="91988590"/>
<reference evidence="10" key="2">
    <citation type="submission" date="2024-01" db="EMBL/GenBank/DDBJ databases">
        <title>Comparative genomics of Cryptococcus and Kwoniella reveals pathogenesis evolution and contrasting modes of karyotype evolution via chromosome fusion or intercentromeric recombination.</title>
        <authorList>
            <person name="Coelho M.A."/>
            <person name="David-Palma M."/>
            <person name="Shea T."/>
            <person name="Bowers K."/>
            <person name="Mcginley-Smith S."/>
            <person name="Mohammad A.W."/>
            <person name="Gnirke A."/>
            <person name="Yurkov A.M."/>
            <person name="Nowrousian M."/>
            <person name="Sun S."/>
            <person name="Cuomo C.A."/>
            <person name="Heitman J."/>
        </authorList>
    </citation>
    <scope>NUCLEOTIDE SEQUENCE</scope>
    <source>
        <strain evidence="10">IND107</strain>
    </source>
</reference>
<keyword evidence="4 6" id="KW-0808">Transferase</keyword>
<keyword evidence="2 6" id="KW-0690">Ribosome biogenesis</keyword>
<evidence type="ECO:0000256" key="1">
    <source>
        <dbReference type="ARBA" id="ARBA00022490"/>
    </source>
</evidence>
<feature type="region of interest" description="Disordered" evidence="7">
    <location>
        <begin position="269"/>
        <end position="318"/>
    </location>
</feature>
<dbReference type="RefSeq" id="XP_066615063.1">
    <property type="nucleotide sequence ID" value="XM_066756286.1"/>
</dbReference>
<proteinExistence type="inferred from homology"/>
<name>A0ABR3BVE1_9TREE</name>
<dbReference type="InterPro" id="IPR022968">
    <property type="entry name" value="Tsr3-like"/>
</dbReference>
<evidence type="ECO:0000259" key="9">
    <source>
        <dbReference type="Pfam" id="PF04068"/>
    </source>
</evidence>
<comment type="catalytic activity">
    <reaction evidence="6">
        <text>an N(1)-methylpseudouridine in rRNA + S-adenosyl-L-methionine = N(1)-methyl-N(3)-[(3S)-3-amino-3-carboxypropyl]pseudouridine in rRNA + S-methyl-5'-thioadenosine + H(+)</text>
        <dbReference type="Rhea" id="RHEA:63296"/>
        <dbReference type="Rhea" id="RHEA-COMP:11634"/>
        <dbReference type="Rhea" id="RHEA-COMP:16310"/>
        <dbReference type="ChEBI" id="CHEBI:15378"/>
        <dbReference type="ChEBI" id="CHEBI:17509"/>
        <dbReference type="ChEBI" id="CHEBI:59789"/>
        <dbReference type="ChEBI" id="CHEBI:74890"/>
        <dbReference type="ChEBI" id="CHEBI:146234"/>
        <dbReference type="EC" id="2.5.1.157"/>
    </reaction>
</comment>
<comment type="caution">
    <text evidence="10">The sequence shown here is derived from an EMBL/GenBank/DDBJ whole genome shotgun (WGS) entry which is preliminary data.</text>
</comment>
<feature type="compositionally biased region" description="Acidic residues" evidence="7">
    <location>
        <begin position="66"/>
        <end position="77"/>
    </location>
</feature>
<keyword evidence="5 6" id="KW-0949">S-adenosyl-L-methionine</keyword>
<keyword evidence="11" id="KW-1185">Reference proteome</keyword>
<keyword evidence="1 6" id="KW-0963">Cytoplasm</keyword>
<evidence type="ECO:0000259" key="8">
    <source>
        <dbReference type="Pfam" id="PF04034"/>
    </source>
</evidence>
<dbReference type="InterPro" id="IPR007209">
    <property type="entry name" value="RNaseL-inhib-like_metal-bd_dom"/>
</dbReference>
<dbReference type="NCBIfam" id="NF002621">
    <property type="entry name" value="PRK02287.1"/>
    <property type="match status" value="1"/>
</dbReference>
<feature type="binding site" evidence="6">
    <location>
        <position position="206"/>
    </location>
    <ligand>
        <name>S-adenosyl-L-methionine</name>
        <dbReference type="ChEBI" id="CHEBI:59789"/>
    </ligand>
</feature>
<feature type="binding site" evidence="6">
    <location>
        <position position="191"/>
    </location>
    <ligand>
        <name>S-adenosyl-L-methionine</name>
        <dbReference type="ChEBI" id="CHEBI:59789"/>
    </ligand>
</feature>
<dbReference type="Pfam" id="PF04034">
    <property type="entry name" value="Ribo_biogen_C"/>
    <property type="match status" value="1"/>
</dbReference>
<evidence type="ECO:0000256" key="5">
    <source>
        <dbReference type="ARBA" id="ARBA00022691"/>
    </source>
</evidence>
<dbReference type="EMBL" id="ATAM02000003">
    <property type="protein sequence ID" value="KAL0252343.1"/>
    <property type="molecule type" value="Genomic_DNA"/>
</dbReference>
<comment type="similarity">
    <text evidence="6">Belongs to the TDD superfamily. TSR3 family.</text>
</comment>
<evidence type="ECO:0000256" key="7">
    <source>
        <dbReference type="SAM" id="MobiDB-lite"/>
    </source>
</evidence>
<feature type="binding site" evidence="6">
    <location>
        <position position="168"/>
    </location>
    <ligand>
        <name>S-adenosyl-L-methionine</name>
        <dbReference type="ChEBI" id="CHEBI:59789"/>
    </ligand>
</feature>
<feature type="domain" description="16S/18S rRNA aminocarboxypropyltransferase Tsr3 C-terminal" evidence="8">
    <location>
        <begin position="142"/>
        <end position="266"/>
    </location>
</feature>
<evidence type="ECO:0000313" key="10">
    <source>
        <dbReference type="EMBL" id="KAL0252343.1"/>
    </source>
</evidence>
<protein>
    <recommendedName>
        <fullName evidence="6">18S rRNA aminocarboxypropyltransferase</fullName>
        <ecNumber evidence="6">2.5.1.157</ecNumber>
    </recommendedName>
</protein>
<accession>A0ABR3BVE1</accession>
<feature type="compositionally biased region" description="Basic and acidic residues" evidence="7">
    <location>
        <begin position="269"/>
        <end position="295"/>
    </location>
</feature>
<comment type="catalytic activity">
    <reaction evidence="6">
        <text>N(1)-methylpseudouridine(1191) in yeast 18S rRNA + S-adenosyl-L-methionine = N(1)-methyl-N(3)-[(3S)-3-amino-3-carboxypropyl]pseudouridine(1191) in yeast 18S rRNA + S-methyl-5'-thioadenosine + H(+)</text>
        <dbReference type="Rhea" id="RHEA:63300"/>
        <dbReference type="Rhea" id="RHEA-COMP:13852"/>
        <dbReference type="Rhea" id="RHEA-COMP:16309"/>
        <dbReference type="ChEBI" id="CHEBI:15378"/>
        <dbReference type="ChEBI" id="CHEBI:17509"/>
        <dbReference type="ChEBI" id="CHEBI:59789"/>
        <dbReference type="ChEBI" id="CHEBI:74890"/>
        <dbReference type="ChEBI" id="CHEBI:146234"/>
    </reaction>
</comment>
<sequence>MGKPNKERNQRSAAPRGRGRGRGGFSAARAGGSGRQKALRSGLSGGAREGMDDEEVFRRVMAGESLDTDESNSEESDSGSGSGSDKDSEEDEESSEEEPATIDVPVAMWDFDHCDPKRCSGKKLARHGLINAMRVGQRFRGIVLTPKGKKVISPEDDEIVQMSGLAVVECSWARLDEVPFNKIKSPYERLLPFLIASNPVNYGKPWRLNCVEALAAGFYITGHADWAEVLLSKFAWGHSFYKLNSHLIERYRTCKDADEVKAMQESIQREMEEERVERRRQRDADEGADLLRENPNHQGSEWQAEEDGESDEERDDVEALIAGLEQANLDDEKAETEGR</sequence>
<dbReference type="Pfam" id="PF04068">
    <property type="entry name" value="Fer4_RLI"/>
    <property type="match status" value="1"/>
</dbReference>
<feature type="domain" description="RNase L inhibitor RLI-like possible metal-binding" evidence="9">
    <location>
        <begin position="104"/>
        <end position="138"/>
    </location>
</feature>
<reference evidence="10" key="1">
    <citation type="submission" date="2015-01" db="EMBL/GenBank/DDBJ databases">
        <authorList>
            <consortium name="The Broad Institute Genomics Platform"/>
            <person name="Cuomo C."/>
            <person name="Litvintseva A."/>
            <person name="Chen Y."/>
            <person name="Heitman J."/>
            <person name="Sun S."/>
            <person name="Springer D."/>
            <person name="Dromer F."/>
            <person name="Young S."/>
            <person name="Zeng Q."/>
            <person name="Gargeya S."/>
            <person name="Abouelleil A."/>
            <person name="Alvarado L."/>
            <person name="Chapman S.B."/>
            <person name="Gainer-Dewar J."/>
            <person name="Goldberg J."/>
            <person name="Griggs A."/>
            <person name="Gujja S."/>
            <person name="Hansen M."/>
            <person name="Howarth C."/>
            <person name="Imamovic A."/>
            <person name="Larimer J."/>
            <person name="Murphy C."/>
            <person name="Naylor J."/>
            <person name="Pearson M."/>
            <person name="Priest M."/>
            <person name="Roberts A."/>
            <person name="Saif S."/>
            <person name="Shea T."/>
            <person name="Sykes S."/>
            <person name="Wortman J."/>
            <person name="Nusbaum C."/>
            <person name="Birren B."/>
        </authorList>
    </citation>
    <scope>NUCLEOTIDE SEQUENCE</scope>
    <source>
        <strain evidence="10">IND107</strain>
    </source>
</reference>
<evidence type="ECO:0000256" key="4">
    <source>
        <dbReference type="ARBA" id="ARBA00022679"/>
    </source>
</evidence>
<gene>
    <name evidence="6" type="primary">TSR3</name>
    <name evidence="10" type="ORF">I308_101732</name>
</gene>
<feature type="compositionally biased region" description="Acidic residues" evidence="7">
    <location>
        <begin position="303"/>
        <end position="318"/>
    </location>
</feature>
<comment type="function">
    <text evidence="6">Aminocarboxypropyltransferase that catalyzes the aminocarboxypropyl transfer on pseudouridine at position 1191 (Psi1191) in 18S rRNA. It constitutes the last step in biosynthesis of the hypermodified N1-methyl-N3-(3-amino-3-carboxypropyl) pseudouridine (m1acp3-Psi) conserved in eukaryotic 18S rRNA.</text>
</comment>
<feature type="region of interest" description="Disordered" evidence="7">
    <location>
        <begin position="1"/>
        <end position="105"/>
    </location>
</feature>
<keyword evidence="6" id="KW-0539">Nucleus</keyword>
<dbReference type="PANTHER" id="PTHR20426">
    <property type="entry name" value="RIBOSOME BIOGENESIS PROTEIN TSR3 HOMOLOG"/>
    <property type="match status" value="1"/>
</dbReference>
<dbReference type="PANTHER" id="PTHR20426:SF0">
    <property type="entry name" value="18S RRNA AMINOCARBOXYPROPYLTRANSFERASE"/>
    <property type="match status" value="1"/>
</dbReference>
<organism evidence="10 11">
    <name type="scientific">Cryptococcus tetragattii IND107</name>
    <dbReference type="NCBI Taxonomy" id="1296105"/>
    <lineage>
        <taxon>Eukaryota</taxon>
        <taxon>Fungi</taxon>
        <taxon>Dikarya</taxon>
        <taxon>Basidiomycota</taxon>
        <taxon>Agaricomycotina</taxon>
        <taxon>Tremellomycetes</taxon>
        <taxon>Tremellales</taxon>
        <taxon>Cryptococcaceae</taxon>
        <taxon>Cryptococcus</taxon>
        <taxon>Cryptococcus gattii species complex</taxon>
    </lineage>
</organism>
<feature type="compositionally biased region" description="Acidic residues" evidence="7">
    <location>
        <begin position="87"/>
        <end position="100"/>
    </location>
</feature>
<evidence type="ECO:0000256" key="6">
    <source>
        <dbReference type="HAMAP-Rule" id="MF_03146"/>
    </source>
</evidence>
<feature type="compositionally biased region" description="Basic and acidic residues" evidence="7">
    <location>
        <begin position="1"/>
        <end position="10"/>
    </location>
</feature>
<comment type="subcellular location">
    <subcellularLocation>
        <location evidence="6">Cytoplasm</location>
    </subcellularLocation>
    <subcellularLocation>
        <location evidence="6">Nucleus</location>
    </subcellularLocation>
</comment>
<feature type="binding site" evidence="6">
    <location>
        <position position="120"/>
    </location>
    <ligand>
        <name>S-adenosyl-L-methionine</name>
        <dbReference type="ChEBI" id="CHEBI:59789"/>
    </ligand>
</feature>
<dbReference type="HAMAP" id="MF_01116">
    <property type="entry name" value="TSR3"/>
    <property type="match status" value="1"/>
</dbReference>
<dbReference type="EC" id="2.5.1.157" evidence="6"/>
<dbReference type="InterPro" id="IPR007177">
    <property type="entry name" value="Tsr3_C"/>
</dbReference>
<evidence type="ECO:0000313" key="11">
    <source>
        <dbReference type="Proteomes" id="UP000054399"/>
    </source>
</evidence>
<evidence type="ECO:0000256" key="2">
    <source>
        <dbReference type="ARBA" id="ARBA00022517"/>
    </source>
</evidence>
<evidence type="ECO:0000256" key="3">
    <source>
        <dbReference type="ARBA" id="ARBA00022552"/>
    </source>
</evidence>
<dbReference type="Proteomes" id="UP000054399">
    <property type="component" value="Unassembled WGS sequence"/>
</dbReference>